<evidence type="ECO:0000256" key="1">
    <source>
        <dbReference type="SAM" id="MobiDB-lite"/>
    </source>
</evidence>
<gene>
    <name evidence="2" type="ORF">MW290_25485</name>
</gene>
<dbReference type="RefSeq" id="WP_250197142.1">
    <property type="nucleotide sequence ID" value="NZ_CP097636.1"/>
</dbReference>
<keyword evidence="3" id="KW-1185">Reference proteome</keyword>
<sequence length="585" mass="60655">MSTPTIPDLPDVDPKNPDSLRRFMGALKEIVQTREGRRGQKLDKAVTFRDLQDIGIVQQQPTTGGFVPGPATGGGGGTGGTGGSGSTDMTPPPAVDLAGMTVTAGFASIFIEWPAQTYTTGGGNAYTEVWAATYGGTGPLPTFANAKLVNLSEAPLFAYTVGLGVQVHVWLKNVSRAGVAQLVPTGGTNGKSATTGKIGSTDLAPLIIEAQHMKDQSVIQRVIAEKAINYQQLADGAVRVQHLLVAPTSLVVDPTFAQGTAGWSAIGSSGYFVARYHKSHPAVPSPTLLPTDYAAVFAGRDAQMLTRLKVEPGEQYKASVLVHKNNDVPSTGWVALFFDANGSYGAGHVAQTSSPAPWFRVEDSFTVPAGAVTMSVAPWNGQAHEGTIGSWFANLQVEKKNDATLIVDGSIWAQHLKAGAIAVGTAAIADGAIINAMIAEATIESAKIKSLSADKITAGRIAVGQYIASAGFNSGSAGWAIWGSGDAEFNNITIRNSTYTGIVYAGGGTIGGIRINAFQFNNDGYVPGTSGFALFSNGGAEFNQGATFRGELDVGGNSGQRVKITNAGVQVFNSGNVAVIELGIY</sequence>
<dbReference type="EMBL" id="CP097636">
    <property type="protein sequence ID" value="URI08924.1"/>
    <property type="molecule type" value="Genomic_DNA"/>
</dbReference>
<dbReference type="Gene3D" id="2.60.120.260">
    <property type="entry name" value="Galactose-binding domain-like"/>
    <property type="match status" value="1"/>
</dbReference>
<evidence type="ECO:0008006" key="4">
    <source>
        <dbReference type="Google" id="ProtNLM"/>
    </source>
</evidence>
<accession>A0ABY4SCG8</accession>
<feature type="compositionally biased region" description="Low complexity" evidence="1">
    <location>
        <begin position="61"/>
        <end position="70"/>
    </location>
</feature>
<evidence type="ECO:0000313" key="3">
    <source>
        <dbReference type="Proteomes" id="UP001056201"/>
    </source>
</evidence>
<evidence type="ECO:0000313" key="2">
    <source>
        <dbReference type="EMBL" id="URI08924.1"/>
    </source>
</evidence>
<protein>
    <recommendedName>
        <fullName evidence="4">DUF1983 domain-containing protein</fullName>
    </recommendedName>
</protein>
<proteinExistence type="predicted"/>
<feature type="region of interest" description="Disordered" evidence="1">
    <location>
        <begin position="60"/>
        <end position="87"/>
    </location>
</feature>
<dbReference type="Proteomes" id="UP001056201">
    <property type="component" value="Chromosome 2"/>
</dbReference>
<name>A0ABY4SCG8_AQUTE</name>
<dbReference type="SUPFAM" id="SSF49785">
    <property type="entry name" value="Galactose-binding domain-like"/>
    <property type="match status" value="1"/>
</dbReference>
<dbReference type="InterPro" id="IPR008979">
    <property type="entry name" value="Galactose-bd-like_sf"/>
</dbReference>
<feature type="compositionally biased region" description="Gly residues" evidence="1">
    <location>
        <begin position="71"/>
        <end position="85"/>
    </location>
</feature>
<organism evidence="2 3">
    <name type="scientific">Aquincola tertiaricarbonis</name>
    <dbReference type="NCBI Taxonomy" id="391953"/>
    <lineage>
        <taxon>Bacteria</taxon>
        <taxon>Pseudomonadati</taxon>
        <taxon>Pseudomonadota</taxon>
        <taxon>Betaproteobacteria</taxon>
        <taxon>Burkholderiales</taxon>
        <taxon>Sphaerotilaceae</taxon>
        <taxon>Aquincola</taxon>
    </lineage>
</organism>
<reference evidence="2" key="1">
    <citation type="submission" date="2022-05" db="EMBL/GenBank/DDBJ databases">
        <title>An RpoN-dependent PEP-CTERM gene is involved in floc formation of an Aquincola tertiaricarbonis strain.</title>
        <authorList>
            <person name="Qiu D."/>
            <person name="Xia M."/>
        </authorList>
    </citation>
    <scope>NUCLEOTIDE SEQUENCE</scope>
    <source>
        <strain evidence="2">RN12</strain>
    </source>
</reference>